<evidence type="ECO:0000256" key="1">
    <source>
        <dbReference type="SAM" id="Phobius"/>
    </source>
</evidence>
<gene>
    <name evidence="2" type="ORF">DXN05_15770</name>
</gene>
<dbReference type="AlphaFoldDB" id="A0A3E1NHV0"/>
<protein>
    <submittedName>
        <fullName evidence="2">DUF3179 domain-containing protein</fullName>
    </submittedName>
</protein>
<dbReference type="Proteomes" id="UP000261284">
    <property type="component" value="Unassembled WGS sequence"/>
</dbReference>
<keyword evidence="1" id="KW-0472">Membrane</keyword>
<dbReference type="Pfam" id="PF11376">
    <property type="entry name" value="DUF3179"/>
    <property type="match status" value="1"/>
</dbReference>
<feature type="transmembrane region" description="Helical" evidence="1">
    <location>
        <begin position="47"/>
        <end position="67"/>
    </location>
</feature>
<reference evidence="2 3" key="1">
    <citation type="submission" date="2018-08" db="EMBL/GenBank/DDBJ databases">
        <title>Chitinophagaceae sp. K23C18032701, a novel bacterium isolated from forest soil.</title>
        <authorList>
            <person name="Wang C."/>
        </authorList>
    </citation>
    <scope>NUCLEOTIDE SEQUENCE [LARGE SCALE GENOMIC DNA]</scope>
    <source>
        <strain evidence="2 3">K23C18032701</strain>
    </source>
</reference>
<dbReference type="RefSeq" id="WP_116848230.1">
    <property type="nucleotide sequence ID" value="NZ_QTJU01000005.1"/>
</dbReference>
<dbReference type="InterPro" id="IPR021516">
    <property type="entry name" value="DUF3179"/>
</dbReference>
<name>A0A3E1NHV0_9BACT</name>
<feature type="transmembrane region" description="Helical" evidence="1">
    <location>
        <begin position="74"/>
        <end position="94"/>
    </location>
</feature>
<keyword evidence="1" id="KW-1133">Transmembrane helix</keyword>
<evidence type="ECO:0000313" key="2">
    <source>
        <dbReference type="EMBL" id="RFM27472.1"/>
    </source>
</evidence>
<dbReference type="OrthoDB" id="9806357at2"/>
<evidence type="ECO:0000313" key="3">
    <source>
        <dbReference type="Proteomes" id="UP000261284"/>
    </source>
</evidence>
<keyword evidence="3" id="KW-1185">Reference proteome</keyword>
<comment type="caution">
    <text evidence="2">The sequence shown here is derived from an EMBL/GenBank/DDBJ whole genome shotgun (WGS) entry which is preliminary data.</text>
</comment>
<organism evidence="2 3">
    <name type="scientific">Deminuibacter soli</name>
    <dbReference type="NCBI Taxonomy" id="2291815"/>
    <lineage>
        <taxon>Bacteria</taxon>
        <taxon>Pseudomonadati</taxon>
        <taxon>Bacteroidota</taxon>
        <taxon>Chitinophagia</taxon>
        <taxon>Chitinophagales</taxon>
        <taxon>Chitinophagaceae</taxon>
        <taxon>Deminuibacter</taxon>
    </lineage>
</organism>
<sequence>MKVFLLFASLILLLAFEILRVYFIMPFPGSQQHQTIGFAYWLGRNIFWVRGVLLAVAAYALLTISYGVAMWKKLVLGVIVAFYAVVFYFFNFRFEADKMFYQPTHAFFAPAAANTIAPEKLVIGVSINGEAKAYPIQLIGYHHQVRDTVGHTPVMITYCTVCRTGRVYSPVVNGKAEDFRLVGMDHFNAMFEDHTTKSWWQQATGVAVAGPLKGVSLQELPAQQLTLSAWLREHPNSTILQPDTVFNAKYKQLKDYDLGTIDGHLEKRDSGSWKMKSWVVGVIQGTTAKAYDWNTLVQQQIIQDSLPGLPVLLLLEKDGSSFHVYNRRVNGQSLQFTAPDNTGMFTDVNTHSTWNSNGVCTAGTLQGQQLQPVQSYQEFWHSWQNFHPATMRYPG</sequence>
<proteinExistence type="predicted"/>
<accession>A0A3E1NHV0</accession>
<dbReference type="EMBL" id="QTJU01000005">
    <property type="protein sequence ID" value="RFM27472.1"/>
    <property type="molecule type" value="Genomic_DNA"/>
</dbReference>
<keyword evidence="1" id="KW-0812">Transmembrane</keyword>